<dbReference type="CDD" id="cd20292">
    <property type="entry name" value="cupin_QdtA-like"/>
    <property type="match status" value="1"/>
</dbReference>
<evidence type="ECO:0000313" key="9">
    <source>
        <dbReference type="EMBL" id="SYX89421.1"/>
    </source>
</evidence>
<comment type="subunit">
    <text evidence="7">Homodimer.</text>
</comment>
<dbReference type="CDD" id="cd00438">
    <property type="entry name" value="cupin_RmlC"/>
    <property type="match status" value="1"/>
</dbReference>
<dbReference type="AlphaFoldDB" id="A0A383RSL0"/>
<evidence type="ECO:0000256" key="5">
    <source>
        <dbReference type="PIRSR" id="PIRSR600888-1"/>
    </source>
</evidence>
<dbReference type="Pfam" id="PF05523">
    <property type="entry name" value="FdtA"/>
    <property type="match status" value="1"/>
</dbReference>
<feature type="active site" description="Proton acceptor" evidence="5">
    <location>
        <position position="67"/>
    </location>
</feature>
<dbReference type="Pfam" id="PF00908">
    <property type="entry name" value="dTDP_sugar_isom"/>
    <property type="match status" value="1"/>
</dbReference>
<dbReference type="GO" id="GO:0000271">
    <property type="term" value="P:polysaccharide biosynthetic process"/>
    <property type="evidence" value="ECO:0007669"/>
    <property type="project" value="TreeGrafter"/>
</dbReference>
<comment type="function">
    <text evidence="2 7">Catalyzes the epimerization of the C3' and C5'positions of dTDP-6-deoxy-D-xylo-4-hexulose, forming dTDP-6-deoxy-L-lyxo-4-hexulose.</text>
</comment>
<evidence type="ECO:0000256" key="2">
    <source>
        <dbReference type="ARBA" id="ARBA00001997"/>
    </source>
</evidence>
<feature type="domain" description="Sugar 3,4-ketoisomerase QdtA cupin" evidence="8">
    <location>
        <begin position="194"/>
        <end position="320"/>
    </location>
</feature>
<comment type="catalytic activity">
    <reaction evidence="1 7">
        <text>dTDP-4-dehydro-6-deoxy-alpha-D-glucose = dTDP-4-dehydro-beta-L-rhamnose</text>
        <dbReference type="Rhea" id="RHEA:16969"/>
        <dbReference type="ChEBI" id="CHEBI:57649"/>
        <dbReference type="ChEBI" id="CHEBI:62830"/>
        <dbReference type="EC" id="5.1.3.13"/>
    </reaction>
</comment>
<evidence type="ECO:0000256" key="1">
    <source>
        <dbReference type="ARBA" id="ARBA00001298"/>
    </source>
</evidence>
<feature type="active site" description="Proton donor" evidence="5">
    <location>
        <position position="137"/>
    </location>
</feature>
<dbReference type="InterPro" id="IPR008894">
    <property type="entry name" value="QdtA_cupin_dom"/>
</dbReference>
<dbReference type="OrthoDB" id="9800680at2"/>
<gene>
    <name evidence="9" type="primary">rmlC</name>
    <name evidence="9" type="ORF">CCOS865_01674</name>
</gene>
<dbReference type="SUPFAM" id="SSF51182">
    <property type="entry name" value="RmlC-like cupins"/>
    <property type="match status" value="2"/>
</dbReference>
<evidence type="ECO:0000313" key="10">
    <source>
        <dbReference type="Proteomes" id="UP000263595"/>
    </source>
</evidence>
<comment type="similarity">
    <text evidence="7">Belongs to the dTDP-4-dehydrorhamnose 3,5-epimerase family.</text>
</comment>
<sequence>MKLVQTRIPDVVVIEPTVYEDDRGWFMESFNEPAFHAALRGLGLPLPRPFLQDNHSSSRKGVLRGLHFQLEPRAQGKLVRVIKGAAWDVAVDIRKGSPTYGQWVGETLSAHNGRMMWIPEGFAHGFIALEDDTQFLYKSTNVYSKEHEGSLAWDDPDLAIDWPDVGGRIISEKDRDAAPFKGFPGVEVPAANSDVETYGFRVIGDERGSLIALESAGSIPFDVKRVYYIFATQSDVSRGFHAHRDLQQLAICVSGKCRMTLDDGTVRQDVWLDSPDKGVLIRNLIWREMHDFSEDCVLLVLANAHYDETDYIRDYQTFLGEVANGKK</sequence>
<evidence type="ECO:0000256" key="6">
    <source>
        <dbReference type="PIRSR" id="PIRSR600888-3"/>
    </source>
</evidence>
<reference evidence="10" key="1">
    <citation type="submission" date="2018-08" db="EMBL/GenBank/DDBJ databases">
        <authorList>
            <person name="Blom J."/>
        </authorList>
    </citation>
    <scope>NUCLEOTIDE SEQUENCE [LARGE SCALE GENOMIC DNA]</scope>
    <source>
        <strain evidence="10">CCOS 865</strain>
    </source>
</reference>
<evidence type="ECO:0000256" key="4">
    <source>
        <dbReference type="ARBA" id="ARBA00019595"/>
    </source>
</evidence>
<keyword evidence="10" id="KW-1185">Reference proteome</keyword>
<dbReference type="PANTHER" id="PTHR21047:SF2">
    <property type="entry name" value="THYMIDINE DIPHOSPHO-4-KETO-RHAMNOSE 3,5-EPIMERASE"/>
    <property type="match status" value="1"/>
</dbReference>
<dbReference type="GO" id="GO:0005829">
    <property type="term" value="C:cytosol"/>
    <property type="evidence" value="ECO:0007669"/>
    <property type="project" value="TreeGrafter"/>
</dbReference>
<dbReference type="GO" id="GO:0008830">
    <property type="term" value="F:dTDP-4-dehydrorhamnose 3,5-epimerase activity"/>
    <property type="evidence" value="ECO:0007669"/>
    <property type="project" value="UniProtKB-UniRule"/>
</dbReference>
<evidence type="ECO:0000256" key="3">
    <source>
        <dbReference type="ARBA" id="ARBA00012098"/>
    </source>
</evidence>
<dbReference type="EC" id="5.1.3.13" evidence="3 7"/>
<comment type="pathway">
    <text evidence="7">Carbohydrate biosynthesis; dTDP-L-rhamnose biosynthesis.</text>
</comment>
<dbReference type="GO" id="GO:0019305">
    <property type="term" value="P:dTDP-rhamnose biosynthetic process"/>
    <property type="evidence" value="ECO:0007669"/>
    <property type="project" value="UniProtKB-UniRule"/>
</dbReference>
<dbReference type="Proteomes" id="UP000263595">
    <property type="component" value="Unassembled WGS sequence"/>
</dbReference>
<evidence type="ECO:0000259" key="8">
    <source>
        <dbReference type="Pfam" id="PF05523"/>
    </source>
</evidence>
<dbReference type="InterPro" id="IPR000888">
    <property type="entry name" value="RmlC-like"/>
</dbReference>
<organism evidence="9 10">
    <name type="scientific">Pseudomonas reidholzensis</name>
    <dbReference type="NCBI Taxonomy" id="1785162"/>
    <lineage>
        <taxon>Bacteria</taxon>
        <taxon>Pseudomonadati</taxon>
        <taxon>Pseudomonadota</taxon>
        <taxon>Gammaproteobacteria</taxon>
        <taxon>Pseudomonadales</taxon>
        <taxon>Pseudomonadaceae</taxon>
        <taxon>Pseudomonas</taxon>
    </lineage>
</organism>
<accession>A0A383RSL0</accession>
<dbReference type="InterPro" id="IPR014710">
    <property type="entry name" value="RmlC-like_jellyroll"/>
</dbReference>
<proteinExistence type="inferred from homology"/>
<dbReference type="InterPro" id="IPR011051">
    <property type="entry name" value="RmlC_Cupin_sf"/>
</dbReference>
<dbReference type="NCBIfam" id="TIGR01221">
    <property type="entry name" value="rmlC"/>
    <property type="match status" value="1"/>
</dbReference>
<dbReference type="PANTHER" id="PTHR21047">
    <property type="entry name" value="DTDP-6-DEOXY-D-GLUCOSE-3,5 EPIMERASE"/>
    <property type="match status" value="1"/>
</dbReference>
<protein>
    <recommendedName>
        <fullName evidence="4 7">dTDP-4-dehydrorhamnose 3,5-epimerase</fullName>
        <ecNumber evidence="3 7">5.1.3.13</ecNumber>
    </recommendedName>
    <alternativeName>
        <fullName evidence="7">Thymidine diphospho-4-keto-rhamnose 3,5-epimerase</fullName>
    </alternativeName>
</protein>
<feature type="site" description="Participates in a stacking interaction with the thymidine ring of dTDP-4-oxo-6-deoxyglucose" evidence="6">
    <location>
        <position position="143"/>
    </location>
</feature>
<name>A0A383RSL0_9PSED</name>
<dbReference type="Gene3D" id="2.60.120.10">
    <property type="entry name" value="Jelly Rolls"/>
    <property type="match status" value="2"/>
</dbReference>
<evidence type="ECO:0000256" key="7">
    <source>
        <dbReference type="RuleBase" id="RU364069"/>
    </source>
</evidence>
<dbReference type="UniPathway" id="UPA00124"/>
<keyword evidence="7 9" id="KW-0413">Isomerase</keyword>
<dbReference type="EMBL" id="UNOZ01000013">
    <property type="protein sequence ID" value="SYX89421.1"/>
    <property type="molecule type" value="Genomic_DNA"/>
</dbReference>